<dbReference type="GO" id="GO:0008033">
    <property type="term" value="P:tRNA processing"/>
    <property type="evidence" value="ECO:0007669"/>
    <property type="project" value="UniProtKB-KW"/>
</dbReference>
<protein>
    <recommendedName>
        <fullName evidence="9">tRNA-specific adenosine deaminase 1</fullName>
        <ecNumber evidence="8">3.5.4.34</ecNumber>
    </recommendedName>
    <alternativeName>
        <fullName evidence="10">tRNA-specific adenosine-37 deaminase</fullName>
    </alternativeName>
</protein>
<feature type="domain" description="A to I editase" evidence="12">
    <location>
        <begin position="59"/>
        <end position="226"/>
    </location>
</feature>
<dbReference type="Proteomes" id="UP000677228">
    <property type="component" value="Unassembled WGS sequence"/>
</dbReference>
<dbReference type="Proteomes" id="UP000681722">
    <property type="component" value="Unassembled WGS sequence"/>
</dbReference>
<reference evidence="13" key="1">
    <citation type="submission" date="2021-02" db="EMBL/GenBank/DDBJ databases">
        <authorList>
            <person name="Nowell W R."/>
        </authorList>
    </citation>
    <scope>NUCLEOTIDE SEQUENCE</scope>
</reference>
<keyword evidence="1" id="KW-0819">tRNA processing</keyword>
<dbReference type="InterPro" id="IPR002466">
    <property type="entry name" value="A_deamin"/>
</dbReference>
<sequence length="355" mass="40375">MPKRSLEDMDENELAEKVAQRCYSLFSSLPKTGKPTEHEWTHLSCVVCVNDAGQIDVLSLGTGTKCLGKDQRCSKGLLIQDQHAEVIARRCFLKYLYKQIDLFKSIKKSDIITSVCEHSKKFVINSLLKFYLFTSHTPCGEASILTDDVKKCKFNNPTKCLSKENGLYLKPGKGYQTDSLSCTNKIRRWLQLGIEGCLLSQLLSTPLYLDGIIIGKCSARNMDTLECLFSPCQILFSNSQFEYSPEAVSENSKSCSNSIGWISDVESFVTTDGYLLGKTKKARLVEKHSPPISKYALFKSFLRLKQLNNFSTYAEAKLACKDYNVRRQQFMIKNPSWIQTNPQQYYQIKIEDDEK</sequence>
<evidence type="ECO:0000256" key="11">
    <source>
        <dbReference type="ARBA" id="ARBA00047635"/>
    </source>
</evidence>
<evidence type="ECO:0000256" key="2">
    <source>
        <dbReference type="ARBA" id="ARBA00022723"/>
    </source>
</evidence>
<evidence type="ECO:0000256" key="9">
    <source>
        <dbReference type="ARBA" id="ARBA00040502"/>
    </source>
</evidence>
<proteinExistence type="inferred from homology"/>
<evidence type="ECO:0000313" key="15">
    <source>
        <dbReference type="EMBL" id="CAF3742974.1"/>
    </source>
</evidence>
<dbReference type="PANTHER" id="PTHR46516:SF1">
    <property type="entry name" value="TRNA-SPECIFIC ADENOSINE DEAMINASE 1"/>
    <property type="match status" value="1"/>
</dbReference>
<dbReference type="GO" id="GO:0043829">
    <property type="term" value="F:tRNA-specific adenosine-37 deaminase activity"/>
    <property type="evidence" value="ECO:0007669"/>
    <property type="project" value="UniProtKB-EC"/>
</dbReference>
<dbReference type="Pfam" id="PF02137">
    <property type="entry name" value="A_deamin"/>
    <property type="match status" value="1"/>
</dbReference>
<dbReference type="AlphaFoldDB" id="A0A814EEE5"/>
<dbReference type="EMBL" id="CAJNOK010012240">
    <property type="protein sequence ID" value="CAF1159256.1"/>
    <property type="molecule type" value="Genomic_DNA"/>
</dbReference>
<evidence type="ECO:0000256" key="10">
    <source>
        <dbReference type="ARBA" id="ARBA00041760"/>
    </source>
</evidence>
<accession>A0A814EEE5</accession>
<dbReference type="EMBL" id="CAJOBC010002631">
    <property type="protein sequence ID" value="CAF3742974.1"/>
    <property type="molecule type" value="Genomic_DNA"/>
</dbReference>
<evidence type="ECO:0000256" key="1">
    <source>
        <dbReference type="ARBA" id="ARBA00022694"/>
    </source>
</evidence>
<comment type="caution">
    <text evidence="13">The sequence shown here is derived from an EMBL/GenBank/DDBJ whole genome shotgun (WGS) entry which is preliminary data.</text>
</comment>
<dbReference type="SMART" id="SM00552">
    <property type="entry name" value="ADEAMc"/>
    <property type="match status" value="1"/>
</dbReference>
<evidence type="ECO:0000256" key="4">
    <source>
        <dbReference type="ARBA" id="ARBA00022833"/>
    </source>
</evidence>
<dbReference type="Proteomes" id="UP000682733">
    <property type="component" value="Unassembled WGS sequence"/>
</dbReference>
<dbReference type="GO" id="GO:0003723">
    <property type="term" value="F:RNA binding"/>
    <property type="evidence" value="ECO:0007669"/>
    <property type="project" value="InterPro"/>
</dbReference>
<evidence type="ECO:0000256" key="5">
    <source>
        <dbReference type="ARBA" id="ARBA00037026"/>
    </source>
</evidence>
<dbReference type="Proteomes" id="UP000663829">
    <property type="component" value="Unassembled WGS sequence"/>
</dbReference>
<evidence type="ECO:0000256" key="3">
    <source>
        <dbReference type="ARBA" id="ARBA00022801"/>
    </source>
</evidence>
<evidence type="ECO:0000313" key="17">
    <source>
        <dbReference type="Proteomes" id="UP000663829"/>
    </source>
</evidence>
<evidence type="ECO:0000313" key="13">
    <source>
        <dbReference type="EMBL" id="CAF0969820.1"/>
    </source>
</evidence>
<evidence type="ECO:0000256" key="6">
    <source>
        <dbReference type="ARBA" id="ARBA00037784"/>
    </source>
</evidence>
<evidence type="ECO:0000313" key="14">
    <source>
        <dbReference type="EMBL" id="CAF1159256.1"/>
    </source>
</evidence>
<evidence type="ECO:0000313" key="16">
    <source>
        <dbReference type="EMBL" id="CAF3970884.1"/>
    </source>
</evidence>
<dbReference type="PROSITE" id="PS50141">
    <property type="entry name" value="A_DEAMIN_EDITASE"/>
    <property type="match status" value="1"/>
</dbReference>
<dbReference type="EMBL" id="CAJNOQ010002631">
    <property type="protein sequence ID" value="CAF0969820.1"/>
    <property type="molecule type" value="Genomic_DNA"/>
</dbReference>
<dbReference type="OrthoDB" id="416253at2759"/>
<evidence type="ECO:0000256" key="7">
    <source>
        <dbReference type="ARBA" id="ARBA00038326"/>
    </source>
</evidence>
<keyword evidence="17" id="KW-1185">Reference proteome</keyword>
<organism evidence="13 17">
    <name type="scientific">Didymodactylos carnosus</name>
    <dbReference type="NCBI Taxonomy" id="1234261"/>
    <lineage>
        <taxon>Eukaryota</taxon>
        <taxon>Metazoa</taxon>
        <taxon>Spiralia</taxon>
        <taxon>Gnathifera</taxon>
        <taxon>Rotifera</taxon>
        <taxon>Eurotatoria</taxon>
        <taxon>Bdelloidea</taxon>
        <taxon>Philodinida</taxon>
        <taxon>Philodinidae</taxon>
        <taxon>Didymodactylos</taxon>
    </lineage>
</organism>
<evidence type="ECO:0000256" key="8">
    <source>
        <dbReference type="ARBA" id="ARBA00038940"/>
    </source>
</evidence>
<comment type="similarity">
    <text evidence="7">Belongs to the ADAT1 family.</text>
</comment>
<dbReference type="PANTHER" id="PTHR46516">
    <property type="entry name" value="TRNA-SPECIFIC ADENOSINE DEAMINASE 1"/>
    <property type="match status" value="1"/>
</dbReference>
<comment type="catalytic activity">
    <reaction evidence="11">
        <text>adenosine(37) in tRNA(Ala) + H2O + H(+) = inosine(37) in tRNA(Ala) + NH4(+)</text>
        <dbReference type="Rhea" id="RHEA:50968"/>
        <dbReference type="Rhea" id="RHEA-COMP:12855"/>
        <dbReference type="Rhea" id="RHEA-COMP:12856"/>
        <dbReference type="ChEBI" id="CHEBI:15377"/>
        <dbReference type="ChEBI" id="CHEBI:15378"/>
        <dbReference type="ChEBI" id="CHEBI:28938"/>
        <dbReference type="ChEBI" id="CHEBI:74411"/>
        <dbReference type="ChEBI" id="CHEBI:82852"/>
        <dbReference type="EC" id="3.5.4.34"/>
    </reaction>
</comment>
<keyword evidence="4" id="KW-0862">Zinc</keyword>
<keyword evidence="2" id="KW-0479">Metal-binding</keyword>
<dbReference type="EC" id="3.5.4.34" evidence="8"/>
<dbReference type="GO" id="GO:0046872">
    <property type="term" value="F:metal ion binding"/>
    <property type="evidence" value="ECO:0007669"/>
    <property type="project" value="UniProtKB-KW"/>
</dbReference>
<comment type="cofactor">
    <cofactor evidence="5">
        <name>1D-myo-inositol hexakisphosphate</name>
        <dbReference type="ChEBI" id="CHEBI:58130"/>
    </cofactor>
</comment>
<comment type="function">
    <text evidence="6">Specifically deaminates adenosine-37 to inosine in tRNA-Ala.</text>
</comment>
<dbReference type="EMBL" id="CAJOBA010033764">
    <property type="protein sequence ID" value="CAF3970884.1"/>
    <property type="molecule type" value="Genomic_DNA"/>
</dbReference>
<gene>
    <name evidence="13" type="ORF">GPM918_LOCUS12174</name>
    <name evidence="14" type="ORF">OVA965_LOCUS22006</name>
    <name evidence="15" type="ORF">SRO942_LOCUS12175</name>
    <name evidence="16" type="ORF">TMI583_LOCUS22719</name>
</gene>
<name>A0A814EEE5_9BILA</name>
<evidence type="ECO:0000259" key="12">
    <source>
        <dbReference type="PROSITE" id="PS50141"/>
    </source>
</evidence>
<keyword evidence="3" id="KW-0378">Hydrolase</keyword>